<dbReference type="AlphaFoldDB" id="B4NFY0"/>
<accession>B4NFY0</accession>
<dbReference type="InParanoid" id="B4NFY0"/>
<dbReference type="PhylomeDB" id="B4NFY0"/>
<name>B4NFY0_DROWI</name>
<feature type="region of interest" description="Disordered" evidence="1">
    <location>
        <begin position="22"/>
        <end position="105"/>
    </location>
</feature>
<dbReference type="KEGG" id="dwi:6649502"/>
<reference evidence="2 3" key="1">
    <citation type="journal article" date="2007" name="Nature">
        <title>Evolution of genes and genomes on the Drosophila phylogeny.</title>
        <authorList>
            <consortium name="Drosophila 12 Genomes Consortium"/>
            <person name="Clark A.G."/>
            <person name="Eisen M.B."/>
            <person name="Smith D.R."/>
            <person name="Bergman C.M."/>
            <person name="Oliver B."/>
            <person name="Markow T.A."/>
            <person name="Kaufman T.C."/>
            <person name="Kellis M."/>
            <person name="Gelbart W."/>
            <person name="Iyer V.N."/>
            <person name="Pollard D.A."/>
            <person name="Sackton T.B."/>
            <person name="Larracuente A.M."/>
            <person name="Singh N.D."/>
            <person name="Abad J.P."/>
            <person name="Abt D.N."/>
            <person name="Adryan B."/>
            <person name="Aguade M."/>
            <person name="Akashi H."/>
            <person name="Anderson W.W."/>
            <person name="Aquadro C.F."/>
            <person name="Ardell D.H."/>
            <person name="Arguello R."/>
            <person name="Artieri C.G."/>
            <person name="Barbash D.A."/>
            <person name="Barker D."/>
            <person name="Barsanti P."/>
            <person name="Batterham P."/>
            <person name="Batzoglou S."/>
            <person name="Begun D."/>
            <person name="Bhutkar A."/>
            <person name="Blanco E."/>
            <person name="Bosak S.A."/>
            <person name="Bradley R.K."/>
            <person name="Brand A.D."/>
            <person name="Brent M.R."/>
            <person name="Brooks A.N."/>
            <person name="Brown R.H."/>
            <person name="Butlin R.K."/>
            <person name="Caggese C."/>
            <person name="Calvi B.R."/>
            <person name="Bernardo de Carvalho A."/>
            <person name="Caspi A."/>
            <person name="Castrezana S."/>
            <person name="Celniker S.E."/>
            <person name="Chang J.L."/>
            <person name="Chapple C."/>
            <person name="Chatterji S."/>
            <person name="Chinwalla A."/>
            <person name="Civetta A."/>
            <person name="Clifton S.W."/>
            <person name="Comeron J.M."/>
            <person name="Costello J.C."/>
            <person name="Coyne J.A."/>
            <person name="Daub J."/>
            <person name="David R.G."/>
            <person name="Delcher A.L."/>
            <person name="Delehaunty K."/>
            <person name="Do C.B."/>
            <person name="Ebling H."/>
            <person name="Edwards K."/>
            <person name="Eickbush T."/>
            <person name="Evans J.D."/>
            <person name="Filipski A."/>
            <person name="Findeiss S."/>
            <person name="Freyhult E."/>
            <person name="Fulton L."/>
            <person name="Fulton R."/>
            <person name="Garcia A.C."/>
            <person name="Gardiner A."/>
            <person name="Garfield D.A."/>
            <person name="Garvin B.E."/>
            <person name="Gibson G."/>
            <person name="Gilbert D."/>
            <person name="Gnerre S."/>
            <person name="Godfrey J."/>
            <person name="Good R."/>
            <person name="Gotea V."/>
            <person name="Gravely B."/>
            <person name="Greenberg A.J."/>
            <person name="Griffiths-Jones S."/>
            <person name="Gross S."/>
            <person name="Guigo R."/>
            <person name="Gustafson E.A."/>
            <person name="Haerty W."/>
            <person name="Hahn M.W."/>
            <person name="Halligan D.L."/>
            <person name="Halpern A.L."/>
            <person name="Halter G.M."/>
            <person name="Han M.V."/>
            <person name="Heger A."/>
            <person name="Hillier L."/>
            <person name="Hinrichs A.S."/>
            <person name="Holmes I."/>
            <person name="Hoskins R.A."/>
            <person name="Hubisz M.J."/>
            <person name="Hultmark D."/>
            <person name="Huntley M.A."/>
            <person name="Jaffe D.B."/>
            <person name="Jagadeeshan S."/>
            <person name="Jeck W.R."/>
            <person name="Johnson J."/>
            <person name="Jones C.D."/>
            <person name="Jordan W.C."/>
            <person name="Karpen G.H."/>
            <person name="Kataoka E."/>
            <person name="Keightley P.D."/>
            <person name="Kheradpour P."/>
            <person name="Kirkness E.F."/>
            <person name="Koerich L.B."/>
            <person name="Kristiansen K."/>
            <person name="Kudrna D."/>
            <person name="Kulathinal R.J."/>
            <person name="Kumar S."/>
            <person name="Kwok R."/>
            <person name="Lander E."/>
            <person name="Langley C.H."/>
            <person name="Lapoint R."/>
            <person name="Lazzaro B.P."/>
            <person name="Lee S.J."/>
            <person name="Levesque L."/>
            <person name="Li R."/>
            <person name="Lin C.F."/>
            <person name="Lin M.F."/>
            <person name="Lindblad-Toh K."/>
            <person name="Llopart A."/>
            <person name="Long M."/>
            <person name="Low L."/>
            <person name="Lozovsky E."/>
            <person name="Lu J."/>
            <person name="Luo M."/>
            <person name="Machado C.A."/>
            <person name="Makalowski W."/>
            <person name="Marzo M."/>
            <person name="Matsuda M."/>
            <person name="Matzkin L."/>
            <person name="McAllister B."/>
            <person name="McBride C.S."/>
            <person name="McKernan B."/>
            <person name="McKernan K."/>
            <person name="Mendez-Lago M."/>
            <person name="Minx P."/>
            <person name="Mollenhauer M.U."/>
            <person name="Montooth K."/>
            <person name="Mount S.M."/>
            <person name="Mu X."/>
            <person name="Myers E."/>
            <person name="Negre B."/>
            <person name="Newfeld S."/>
            <person name="Nielsen R."/>
            <person name="Noor M.A."/>
            <person name="O'Grady P."/>
            <person name="Pachter L."/>
            <person name="Papaceit M."/>
            <person name="Parisi M.J."/>
            <person name="Parisi M."/>
            <person name="Parts L."/>
            <person name="Pedersen J.S."/>
            <person name="Pesole G."/>
            <person name="Phillippy A.M."/>
            <person name="Ponting C.P."/>
            <person name="Pop M."/>
            <person name="Porcelli D."/>
            <person name="Powell J.R."/>
            <person name="Prohaska S."/>
            <person name="Pruitt K."/>
            <person name="Puig M."/>
            <person name="Quesneville H."/>
            <person name="Ram K.R."/>
            <person name="Rand D."/>
            <person name="Rasmussen M.D."/>
            <person name="Reed L.K."/>
            <person name="Reenan R."/>
            <person name="Reily A."/>
            <person name="Remington K.A."/>
            <person name="Rieger T.T."/>
            <person name="Ritchie M.G."/>
            <person name="Robin C."/>
            <person name="Rogers Y.H."/>
            <person name="Rohde C."/>
            <person name="Rozas J."/>
            <person name="Rubenfield M.J."/>
            <person name="Ruiz A."/>
            <person name="Russo S."/>
            <person name="Salzberg S.L."/>
            <person name="Sanchez-Gracia A."/>
            <person name="Saranga D.J."/>
            <person name="Sato H."/>
            <person name="Schaeffer S.W."/>
            <person name="Schatz M.C."/>
            <person name="Schlenke T."/>
            <person name="Schwartz R."/>
            <person name="Segarra C."/>
            <person name="Singh R.S."/>
            <person name="Sirot L."/>
            <person name="Sirota M."/>
            <person name="Sisneros N.B."/>
            <person name="Smith C.D."/>
            <person name="Smith T.F."/>
            <person name="Spieth J."/>
            <person name="Stage D.E."/>
            <person name="Stark A."/>
            <person name="Stephan W."/>
            <person name="Strausberg R.L."/>
            <person name="Strempel S."/>
            <person name="Sturgill D."/>
            <person name="Sutton G."/>
            <person name="Sutton G.G."/>
            <person name="Tao W."/>
            <person name="Teichmann S."/>
            <person name="Tobari Y.N."/>
            <person name="Tomimura Y."/>
            <person name="Tsolas J.M."/>
            <person name="Valente V.L."/>
            <person name="Venter E."/>
            <person name="Venter J.C."/>
            <person name="Vicario S."/>
            <person name="Vieira F.G."/>
            <person name="Vilella A.J."/>
            <person name="Villasante A."/>
            <person name="Walenz B."/>
            <person name="Wang J."/>
            <person name="Wasserman M."/>
            <person name="Watts T."/>
            <person name="Wilson D."/>
            <person name="Wilson R.K."/>
            <person name="Wing R.A."/>
            <person name="Wolfner M.F."/>
            <person name="Wong A."/>
            <person name="Wong G.K."/>
            <person name="Wu C.I."/>
            <person name="Wu G."/>
            <person name="Yamamoto D."/>
            <person name="Yang H.P."/>
            <person name="Yang S.P."/>
            <person name="Yorke J.A."/>
            <person name="Yoshida K."/>
            <person name="Zdobnov E."/>
            <person name="Zhang P."/>
            <person name="Zhang Y."/>
            <person name="Zimin A.V."/>
            <person name="Baldwin J."/>
            <person name="Abdouelleil A."/>
            <person name="Abdulkadir J."/>
            <person name="Abebe A."/>
            <person name="Abera B."/>
            <person name="Abreu J."/>
            <person name="Acer S.C."/>
            <person name="Aftuck L."/>
            <person name="Alexander A."/>
            <person name="An P."/>
            <person name="Anderson E."/>
            <person name="Anderson S."/>
            <person name="Arachi H."/>
            <person name="Azer M."/>
            <person name="Bachantsang P."/>
            <person name="Barry A."/>
            <person name="Bayul T."/>
            <person name="Berlin A."/>
            <person name="Bessette D."/>
            <person name="Bloom T."/>
            <person name="Blye J."/>
            <person name="Boguslavskiy L."/>
            <person name="Bonnet C."/>
            <person name="Boukhgalter B."/>
            <person name="Bourzgui I."/>
            <person name="Brown A."/>
            <person name="Cahill P."/>
            <person name="Channer S."/>
            <person name="Cheshatsang Y."/>
            <person name="Chuda L."/>
            <person name="Citroen M."/>
            <person name="Collymore A."/>
            <person name="Cooke P."/>
            <person name="Costello M."/>
            <person name="D'Aco K."/>
            <person name="Daza R."/>
            <person name="De Haan G."/>
            <person name="DeGray S."/>
            <person name="DeMaso C."/>
            <person name="Dhargay N."/>
            <person name="Dooley K."/>
            <person name="Dooley E."/>
            <person name="Doricent M."/>
            <person name="Dorje P."/>
            <person name="Dorjee K."/>
            <person name="Dupes A."/>
            <person name="Elong R."/>
            <person name="Falk J."/>
            <person name="Farina A."/>
            <person name="Faro S."/>
            <person name="Ferguson D."/>
            <person name="Fisher S."/>
            <person name="Foley C.D."/>
            <person name="Franke A."/>
            <person name="Friedrich D."/>
            <person name="Gadbois L."/>
            <person name="Gearin G."/>
            <person name="Gearin C.R."/>
            <person name="Giannoukos G."/>
            <person name="Goode T."/>
            <person name="Graham J."/>
            <person name="Grandbois E."/>
            <person name="Grewal S."/>
            <person name="Gyaltsen K."/>
            <person name="Hafez N."/>
            <person name="Hagos B."/>
            <person name="Hall J."/>
            <person name="Henson C."/>
            <person name="Hollinger A."/>
            <person name="Honan T."/>
            <person name="Huard M.D."/>
            <person name="Hughes L."/>
            <person name="Hurhula B."/>
            <person name="Husby M.E."/>
            <person name="Kamat A."/>
            <person name="Kanga B."/>
            <person name="Kashin S."/>
            <person name="Khazanovich D."/>
            <person name="Kisner P."/>
            <person name="Lance K."/>
            <person name="Lara M."/>
            <person name="Lee W."/>
            <person name="Lennon N."/>
            <person name="Letendre F."/>
            <person name="LeVine R."/>
            <person name="Lipovsky A."/>
            <person name="Liu X."/>
            <person name="Liu J."/>
            <person name="Liu S."/>
            <person name="Lokyitsang T."/>
            <person name="Lokyitsang Y."/>
            <person name="Lubonja R."/>
            <person name="Lui A."/>
            <person name="MacDonald P."/>
            <person name="Magnisalis V."/>
            <person name="Maru K."/>
            <person name="Matthews C."/>
            <person name="McCusker W."/>
            <person name="McDonough S."/>
            <person name="Mehta T."/>
            <person name="Meldrim J."/>
            <person name="Meneus L."/>
            <person name="Mihai O."/>
            <person name="Mihalev A."/>
            <person name="Mihova T."/>
            <person name="Mittelman R."/>
            <person name="Mlenga V."/>
            <person name="Montmayeur A."/>
            <person name="Mulrain L."/>
            <person name="Navidi A."/>
            <person name="Naylor J."/>
            <person name="Negash T."/>
            <person name="Nguyen T."/>
            <person name="Nguyen N."/>
            <person name="Nicol R."/>
            <person name="Norbu C."/>
            <person name="Norbu N."/>
            <person name="Novod N."/>
            <person name="O'Neill B."/>
            <person name="Osman S."/>
            <person name="Markiewicz E."/>
            <person name="Oyono O.L."/>
            <person name="Patti C."/>
            <person name="Phunkhang P."/>
            <person name="Pierre F."/>
            <person name="Priest M."/>
            <person name="Raghuraman S."/>
            <person name="Rege F."/>
            <person name="Reyes R."/>
            <person name="Rise C."/>
            <person name="Rogov P."/>
            <person name="Ross K."/>
            <person name="Ryan E."/>
            <person name="Settipalli S."/>
            <person name="Shea T."/>
            <person name="Sherpa N."/>
            <person name="Shi L."/>
            <person name="Shih D."/>
            <person name="Sparrow T."/>
            <person name="Spaulding J."/>
            <person name="Stalker J."/>
            <person name="Stange-Thomann N."/>
            <person name="Stavropoulos S."/>
            <person name="Stone C."/>
            <person name="Strader C."/>
            <person name="Tesfaye S."/>
            <person name="Thomson T."/>
            <person name="Thoulutsang Y."/>
            <person name="Thoulutsang D."/>
            <person name="Topham K."/>
            <person name="Topping I."/>
            <person name="Tsamla T."/>
            <person name="Vassiliev H."/>
            <person name="Vo A."/>
            <person name="Wangchuk T."/>
            <person name="Wangdi T."/>
            <person name="Weiand M."/>
            <person name="Wilkinson J."/>
            <person name="Wilson A."/>
            <person name="Yadav S."/>
            <person name="Young G."/>
            <person name="Yu Q."/>
            <person name="Zembek L."/>
            <person name="Zhong D."/>
            <person name="Zimmer A."/>
            <person name="Zwirko Z."/>
            <person name="Jaffe D.B."/>
            <person name="Alvarez P."/>
            <person name="Brockman W."/>
            <person name="Butler J."/>
            <person name="Chin C."/>
            <person name="Gnerre S."/>
            <person name="Grabherr M."/>
            <person name="Kleber M."/>
            <person name="Mauceli E."/>
            <person name="MacCallum I."/>
        </authorList>
    </citation>
    <scope>NUCLEOTIDE SEQUENCE [LARGE SCALE GENOMIC DNA]</scope>
    <source>
        <strain evidence="3">Tucson 14030-0811.24</strain>
    </source>
</reference>
<evidence type="ECO:0000313" key="2">
    <source>
        <dbReference type="EMBL" id="EDW83197.1"/>
    </source>
</evidence>
<dbReference type="EMBL" id="CH964251">
    <property type="protein sequence ID" value="EDW83197.1"/>
    <property type="molecule type" value="Genomic_DNA"/>
</dbReference>
<organism evidence="2 3">
    <name type="scientific">Drosophila willistoni</name>
    <name type="common">Fruit fly</name>
    <dbReference type="NCBI Taxonomy" id="7260"/>
    <lineage>
        <taxon>Eukaryota</taxon>
        <taxon>Metazoa</taxon>
        <taxon>Ecdysozoa</taxon>
        <taxon>Arthropoda</taxon>
        <taxon>Hexapoda</taxon>
        <taxon>Insecta</taxon>
        <taxon>Pterygota</taxon>
        <taxon>Neoptera</taxon>
        <taxon>Endopterygota</taxon>
        <taxon>Diptera</taxon>
        <taxon>Brachycera</taxon>
        <taxon>Muscomorpha</taxon>
        <taxon>Ephydroidea</taxon>
        <taxon>Drosophilidae</taxon>
        <taxon>Drosophila</taxon>
        <taxon>Sophophora</taxon>
    </lineage>
</organism>
<evidence type="ECO:0000256" key="1">
    <source>
        <dbReference type="SAM" id="MobiDB-lite"/>
    </source>
</evidence>
<dbReference type="Proteomes" id="UP000007798">
    <property type="component" value="Unassembled WGS sequence"/>
</dbReference>
<dbReference type="OrthoDB" id="7883459at2759"/>
<gene>
    <name evidence="2" type="primary">Dwil\GK22731</name>
    <name evidence="2" type="ORF">Dwil_GK22731</name>
</gene>
<feature type="region of interest" description="Disordered" evidence="1">
    <location>
        <begin position="178"/>
        <end position="200"/>
    </location>
</feature>
<sequence>MSSSDAVSDDDDIESFYSFNESVDSSNCLGSSLSSLKSSRSNESLPDEDFTENAMAPNLEHPVDEQLDVSNLTLDEDLPPRDYHQFNVNDPRSVPPLKSKNQPDVDLFDMNNPYISTEAIDKYNFTKKWAEAHQQKQYSPLYKLQCNLKKEGNNEQQQELEERNKGILNKDLFLSPVDPRFPHTMTRQDDEPTEPYVSPFEDMPVVKDVSKEMSKKLGIKAPTVVPAGFDLTSLVEYKDPNHWARCPSHLFK</sequence>
<feature type="compositionally biased region" description="Low complexity" evidence="1">
    <location>
        <begin position="22"/>
        <end position="44"/>
    </location>
</feature>
<dbReference type="FunCoup" id="B4NFY0">
    <property type="interactions" value="2"/>
</dbReference>
<keyword evidence="3" id="KW-1185">Reference proteome</keyword>
<protein>
    <submittedName>
        <fullName evidence="2">Uncharacterized protein</fullName>
    </submittedName>
</protein>
<proteinExistence type="predicted"/>
<evidence type="ECO:0000313" key="3">
    <source>
        <dbReference type="Proteomes" id="UP000007798"/>
    </source>
</evidence>
<dbReference type="HOGENOM" id="CLU_1103767_0_0_1"/>